<dbReference type="SUPFAM" id="SSF52058">
    <property type="entry name" value="L domain-like"/>
    <property type="match status" value="1"/>
</dbReference>
<evidence type="ECO:0000313" key="7">
    <source>
        <dbReference type="EMBL" id="JAS01181.1"/>
    </source>
</evidence>
<feature type="non-terminal residue" evidence="7">
    <location>
        <position position="1"/>
    </location>
</feature>
<protein>
    <recommendedName>
        <fullName evidence="2">Leucine-rich repeat-containing protein 51</fullName>
    </recommendedName>
</protein>
<feature type="non-terminal residue" evidence="7">
    <location>
        <position position="152"/>
    </location>
</feature>
<dbReference type="InterPro" id="IPR001611">
    <property type="entry name" value="Leu-rich_rpt"/>
</dbReference>
<dbReference type="Gene3D" id="3.80.10.10">
    <property type="entry name" value="Ribonuclease Inhibitor"/>
    <property type="match status" value="1"/>
</dbReference>
<reference evidence="7" key="2">
    <citation type="journal article" date="2017" name="J. Med. Entomol.">
        <title>Transcriptome Analysis of the Triatoma infestans (Hemiptera: Reduviidae) Integument.</title>
        <authorList>
            <person name="Calderon-Fernandez G.M."/>
            <person name="Moriconi D.E."/>
            <person name="Dulbecco A.B."/>
            <person name="Juarez M.P."/>
        </authorList>
    </citation>
    <scope>NUCLEOTIDE SEQUENCE</scope>
    <source>
        <strain evidence="7">Int1</strain>
        <tissue evidence="7">Integument</tissue>
    </source>
</reference>
<evidence type="ECO:0000256" key="4">
    <source>
        <dbReference type="ARBA" id="ARBA00022614"/>
    </source>
</evidence>
<dbReference type="AlphaFoldDB" id="A0A170ZQ68"/>
<proteinExistence type="predicted"/>
<name>A0A170ZQ68_TRIIF</name>
<evidence type="ECO:0000256" key="6">
    <source>
        <dbReference type="SAM" id="MobiDB-lite"/>
    </source>
</evidence>
<comment type="subcellular location">
    <subcellularLocation>
        <location evidence="1">Cytoplasm</location>
    </subcellularLocation>
</comment>
<evidence type="ECO:0000256" key="1">
    <source>
        <dbReference type="ARBA" id="ARBA00004496"/>
    </source>
</evidence>
<dbReference type="PANTHER" id="PTHR46545:SF1">
    <property type="entry name" value="LEUCINE-RICH REPEAT-CONTAINING PROTEIN 51"/>
    <property type="match status" value="1"/>
</dbReference>
<feature type="region of interest" description="Disordered" evidence="6">
    <location>
        <begin position="1"/>
        <end position="56"/>
    </location>
</feature>
<dbReference type="PROSITE" id="PS51450">
    <property type="entry name" value="LRR"/>
    <property type="match status" value="1"/>
</dbReference>
<organism evidence="7">
    <name type="scientific">Triatoma infestans</name>
    <name type="common">Assassin bug</name>
    <dbReference type="NCBI Taxonomy" id="30076"/>
    <lineage>
        <taxon>Eukaryota</taxon>
        <taxon>Metazoa</taxon>
        <taxon>Ecdysozoa</taxon>
        <taxon>Arthropoda</taxon>
        <taxon>Hexapoda</taxon>
        <taxon>Insecta</taxon>
        <taxon>Pterygota</taxon>
        <taxon>Neoptera</taxon>
        <taxon>Paraneoptera</taxon>
        <taxon>Hemiptera</taxon>
        <taxon>Heteroptera</taxon>
        <taxon>Panheteroptera</taxon>
        <taxon>Cimicomorpha</taxon>
        <taxon>Reduviidae</taxon>
        <taxon>Triatominae</taxon>
        <taxon>Triatoma</taxon>
    </lineage>
</organism>
<dbReference type="PANTHER" id="PTHR46545">
    <property type="entry name" value="LEUCINE-RICH REPEAT-CONTAINING PROTEIN 51"/>
    <property type="match status" value="1"/>
</dbReference>
<dbReference type="InterPro" id="IPR032675">
    <property type="entry name" value="LRR_dom_sf"/>
</dbReference>
<dbReference type="EMBL" id="GEMB01001997">
    <property type="protein sequence ID" value="JAS01181.1"/>
    <property type="molecule type" value="Transcribed_RNA"/>
</dbReference>
<sequence length="152" mass="17026">SQCQPYISTDSRKASLQMAEQSPSESQVKRDSSDSKPTVNKTEKTMSGADNAGPPLDFSFKNLNSLDGLQNEKPRRGVKGYKKSKAGRYLCTSLRLNNNHLSNIDGITNLTNQLLEYPERLTWLDLSFNKLADIPQELTLLPNLKIIYLHGN</sequence>
<dbReference type="GO" id="GO:0005737">
    <property type="term" value="C:cytoplasm"/>
    <property type="evidence" value="ECO:0007669"/>
    <property type="project" value="UniProtKB-SubCell"/>
</dbReference>
<reference evidence="7" key="1">
    <citation type="submission" date="2016-04" db="EMBL/GenBank/DDBJ databases">
        <authorList>
            <person name="Calderon-Fernandez G.M.Sr."/>
        </authorList>
    </citation>
    <scope>NUCLEOTIDE SEQUENCE</scope>
    <source>
        <strain evidence="7">Int1</strain>
        <tissue evidence="7">Integument</tissue>
    </source>
</reference>
<evidence type="ECO:0000256" key="3">
    <source>
        <dbReference type="ARBA" id="ARBA00022490"/>
    </source>
</evidence>
<keyword evidence="4" id="KW-0433">Leucine-rich repeat</keyword>
<evidence type="ECO:0000256" key="2">
    <source>
        <dbReference type="ARBA" id="ARBA00014223"/>
    </source>
</evidence>
<keyword evidence="5" id="KW-0677">Repeat</keyword>
<keyword evidence="3" id="KW-0963">Cytoplasm</keyword>
<accession>A0A170ZQ68</accession>
<evidence type="ECO:0000256" key="5">
    <source>
        <dbReference type="ARBA" id="ARBA00022737"/>
    </source>
</evidence>